<organism evidence="3 4">
    <name type="scientific">Xiashengella succiniciproducens</name>
    <dbReference type="NCBI Taxonomy" id="2949635"/>
    <lineage>
        <taxon>Bacteria</taxon>
        <taxon>Pseudomonadati</taxon>
        <taxon>Bacteroidota</taxon>
        <taxon>Bacteroidia</taxon>
        <taxon>Marinilabiliales</taxon>
        <taxon>Marinilabiliaceae</taxon>
        <taxon>Xiashengella</taxon>
    </lineage>
</organism>
<dbReference type="PANTHER" id="PTHR34094">
    <property type="match status" value="1"/>
</dbReference>
<dbReference type="AlphaFoldDB" id="A0A9J6ZQU1"/>
<dbReference type="EMBL" id="CP098400">
    <property type="protein sequence ID" value="URW79983.1"/>
    <property type="molecule type" value="Genomic_DNA"/>
</dbReference>
<gene>
    <name evidence="3" type="ORF">M9189_01240</name>
</gene>
<evidence type="ECO:0000256" key="1">
    <source>
        <dbReference type="SAM" id="SignalP"/>
    </source>
</evidence>
<dbReference type="KEGG" id="alkq:M9189_01240"/>
<dbReference type="Proteomes" id="UP001056426">
    <property type="component" value="Chromosome"/>
</dbReference>
<reference evidence="3" key="2">
    <citation type="submission" date="2022-06" db="EMBL/GenBank/DDBJ databases">
        <title>Xiashengella guii gen. nov. sp. nov., a bacterium isolated form anaerobic digestion tank.</title>
        <authorList>
            <person name="Huang H."/>
        </authorList>
    </citation>
    <scope>NUCLEOTIDE SEQUENCE</scope>
    <source>
        <strain evidence="3">Ai-910</strain>
    </source>
</reference>
<feature type="signal peptide" evidence="1">
    <location>
        <begin position="1"/>
        <end position="19"/>
    </location>
</feature>
<name>A0A9J6ZQU1_9BACT</name>
<keyword evidence="4" id="KW-1185">Reference proteome</keyword>
<protein>
    <recommendedName>
        <fullName evidence="2">DUF4097 domain-containing protein</fullName>
    </recommendedName>
</protein>
<feature type="domain" description="DUF4097" evidence="2">
    <location>
        <begin position="200"/>
        <end position="309"/>
    </location>
</feature>
<dbReference type="PANTHER" id="PTHR34094:SF1">
    <property type="entry name" value="PROTEIN FAM185A"/>
    <property type="match status" value="1"/>
</dbReference>
<feature type="chain" id="PRO_5039904874" description="DUF4097 domain-containing protein" evidence="1">
    <location>
        <begin position="20"/>
        <end position="337"/>
    </location>
</feature>
<keyword evidence="1" id="KW-0732">Signal</keyword>
<evidence type="ECO:0000259" key="2">
    <source>
        <dbReference type="Pfam" id="PF13349"/>
    </source>
</evidence>
<sequence>MKRAFLFLLAVGFAVTVSAQELVDKVQLSFEGVNSINVKGAFCRTEFATSGSSEVLLDGEIRGLKKDSAVKIRYSQTGTRLNIWVEYPSLRNEQLKGYLILTVPESAEVTVSNISGSVSVEGPLYGKAIVETVSGSIIVSNLKAPAELKSTSGTIKAKSVQGDVKANSVGGEINIEEVMGFGKLSTVSGSINASGIYKGTEAQTISGAIGLREVVGGGKVNSVSGNISINAGKGDFHVGSTSGTVSLTSHEGILDIETISGSIVGSSVKLTGTSSFKSKSGNIDMDLTNRQEELSFDLESTSGGITYYGNKGKKRIFSDNGNIKINGNTLSGEISFK</sequence>
<reference evidence="3" key="1">
    <citation type="submission" date="2022-05" db="EMBL/GenBank/DDBJ databases">
        <authorList>
            <person name="Sun X."/>
        </authorList>
    </citation>
    <scope>NUCLEOTIDE SEQUENCE</scope>
    <source>
        <strain evidence="3">Ai-910</strain>
    </source>
</reference>
<evidence type="ECO:0000313" key="3">
    <source>
        <dbReference type="EMBL" id="URW79983.1"/>
    </source>
</evidence>
<dbReference type="InterPro" id="IPR025164">
    <property type="entry name" value="Toastrack_DUF4097"/>
</dbReference>
<evidence type="ECO:0000313" key="4">
    <source>
        <dbReference type="Proteomes" id="UP001056426"/>
    </source>
</evidence>
<accession>A0A9J6ZQU1</accession>
<dbReference type="RefSeq" id="WP_250724095.1">
    <property type="nucleotide sequence ID" value="NZ_CP098400.1"/>
</dbReference>
<proteinExistence type="predicted"/>
<dbReference type="Pfam" id="PF13349">
    <property type="entry name" value="DUF4097"/>
    <property type="match status" value="1"/>
</dbReference>